<evidence type="ECO:0000256" key="1">
    <source>
        <dbReference type="SAM" id="MobiDB-lite"/>
    </source>
</evidence>
<dbReference type="GeneID" id="104765331"/>
<accession>A0ABM0XKJ4</accession>
<dbReference type="InterPro" id="IPR021434">
    <property type="entry name" value="DUF3082"/>
</dbReference>
<keyword evidence="2" id="KW-1133">Transmembrane helix</keyword>
<keyword evidence="2" id="KW-0812">Transmembrane</keyword>
<reference evidence="4" key="2">
    <citation type="submission" date="2025-08" db="UniProtKB">
        <authorList>
            <consortium name="RefSeq"/>
        </authorList>
    </citation>
    <scope>IDENTIFICATION</scope>
    <source>
        <tissue evidence="4">Leaf</tissue>
    </source>
</reference>
<proteinExistence type="predicted"/>
<evidence type="ECO:0000313" key="4">
    <source>
        <dbReference type="RefSeq" id="XP_010487326.1"/>
    </source>
</evidence>
<name>A0ABM0XKJ4_CAMSA</name>
<dbReference type="RefSeq" id="XP_010487326.1">
    <property type="nucleotide sequence ID" value="XM_010489024.2"/>
</dbReference>
<feature type="transmembrane region" description="Helical" evidence="2">
    <location>
        <begin position="98"/>
        <end position="118"/>
    </location>
</feature>
<evidence type="ECO:0000313" key="3">
    <source>
        <dbReference type="Proteomes" id="UP000694864"/>
    </source>
</evidence>
<gene>
    <name evidence="4" type="primary">LOC104765331</name>
</gene>
<keyword evidence="3" id="KW-1185">Reference proteome</keyword>
<dbReference type="PANTHER" id="PTHR35733:SF1">
    <property type="entry name" value="OS02G0307800 PROTEIN"/>
    <property type="match status" value="1"/>
</dbReference>
<feature type="region of interest" description="Disordered" evidence="1">
    <location>
        <begin position="246"/>
        <end position="278"/>
    </location>
</feature>
<reference evidence="3" key="1">
    <citation type="journal article" date="2014" name="Nat. Commun.">
        <title>The emerging biofuel crop Camelina sativa retains a highly undifferentiated hexaploid genome structure.</title>
        <authorList>
            <person name="Kagale S."/>
            <person name="Koh C."/>
            <person name="Nixon J."/>
            <person name="Bollina V."/>
            <person name="Clarke W.E."/>
            <person name="Tuteja R."/>
            <person name="Spillane C."/>
            <person name="Robinson S.J."/>
            <person name="Links M.G."/>
            <person name="Clarke C."/>
            <person name="Higgins E.E."/>
            <person name="Huebert T."/>
            <person name="Sharpe A.G."/>
            <person name="Parkin I.A."/>
        </authorList>
    </citation>
    <scope>NUCLEOTIDE SEQUENCE [LARGE SCALE GENOMIC DNA]</scope>
    <source>
        <strain evidence="3">cv. DH55</strain>
    </source>
</reference>
<dbReference type="PANTHER" id="PTHR35733">
    <property type="entry name" value="OS02G0307800 PROTEIN"/>
    <property type="match status" value="1"/>
</dbReference>
<keyword evidence="2" id="KW-0472">Membrane</keyword>
<organism evidence="3 4">
    <name type="scientific">Camelina sativa</name>
    <name type="common">False flax</name>
    <name type="synonym">Myagrum sativum</name>
    <dbReference type="NCBI Taxonomy" id="90675"/>
    <lineage>
        <taxon>Eukaryota</taxon>
        <taxon>Viridiplantae</taxon>
        <taxon>Streptophyta</taxon>
        <taxon>Embryophyta</taxon>
        <taxon>Tracheophyta</taxon>
        <taxon>Spermatophyta</taxon>
        <taxon>Magnoliopsida</taxon>
        <taxon>eudicotyledons</taxon>
        <taxon>Gunneridae</taxon>
        <taxon>Pentapetalae</taxon>
        <taxon>rosids</taxon>
        <taxon>malvids</taxon>
        <taxon>Brassicales</taxon>
        <taxon>Brassicaceae</taxon>
        <taxon>Camelineae</taxon>
        <taxon>Camelina</taxon>
    </lineage>
</organism>
<protein>
    <submittedName>
        <fullName evidence="4">Uncharacterized protein LOC104765331</fullName>
    </submittedName>
</protein>
<feature type="transmembrane region" description="Helical" evidence="2">
    <location>
        <begin position="214"/>
        <end position="236"/>
    </location>
</feature>
<dbReference type="Proteomes" id="UP000694864">
    <property type="component" value="Chromosome 19"/>
</dbReference>
<sequence>MLVLQSHQCLFTSPFSLPHRLRPTRLISLYRLPESIISPVSAFTRIRPDRIRVTAVKKIADVAEEVEEDGPIELPPPSSSPFSSTNSIFATSDDPTPLQLATSVLLTGAITVFLIRSVRRRARRSKELTFRSTGAKKSLKEEAMANLKALGSTPIEGGGSSTPSAAQAFLGAISAGVIALILYKFTVTVESGLNRQTISDNFSIRQITVTVRTIINGICYLATFVFGLNAFGLLLYSGQLAFNEESDEDMKATTTQPGDSSVDNSEVNKSNDDQSSGD</sequence>
<evidence type="ECO:0000256" key="2">
    <source>
        <dbReference type="SAM" id="Phobius"/>
    </source>
</evidence>
<feature type="compositionally biased region" description="Polar residues" evidence="1">
    <location>
        <begin position="252"/>
        <end position="278"/>
    </location>
</feature>
<dbReference type="Pfam" id="PF11282">
    <property type="entry name" value="DUF3082"/>
    <property type="match status" value="1"/>
</dbReference>